<dbReference type="EMBL" id="JAAYYV010000423">
    <property type="protein sequence ID" value="NLF55626.1"/>
    <property type="molecule type" value="Genomic_DNA"/>
</dbReference>
<proteinExistence type="inferred from homology"/>
<evidence type="ECO:0000256" key="5">
    <source>
        <dbReference type="ARBA" id="ARBA00023014"/>
    </source>
</evidence>
<evidence type="ECO:0000313" key="8">
    <source>
        <dbReference type="EMBL" id="NLF55626.1"/>
    </source>
</evidence>
<dbReference type="GO" id="GO:0046872">
    <property type="term" value="F:metal ion binding"/>
    <property type="evidence" value="ECO:0007669"/>
    <property type="project" value="UniProtKB-KW"/>
</dbReference>
<dbReference type="Proteomes" id="UP000536534">
    <property type="component" value="Unassembled WGS sequence"/>
</dbReference>
<feature type="binding site" evidence="6">
    <location>
        <position position="78"/>
    </location>
    <ligand>
        <name>[4Fe-4S] cluster</name>
        <dbReference type="ChEBI" id="CHEBI:49883"/>
        <label>2</label>
    </ligand>
</feature>
<evidence type="ECO:0000256" key="4">
    <source>
        <dbReference type="ARBA" id="ARBA00023004"/>
    </source>
</evidence>
<evidence type="ECO:0000259" key="7">
    <source>
        <dbReference type="PROSITE" id="PS51379"/>
    </source>
</evidence>
<dbReference type="PANTHER" id="PTHR43724">
    <property type="entry name" value="PYRUVATE SYNTHASE SUBUNIT PORD"/>
    <property type="match status" value="1"/>
</dbReference>
<accession>A0A7X7LZ84</accession>
<dbReference type="Pfam" id="PF13187">
    <property type="entry name" value="Fer4_9"/>
    <property type="match status" value="1"/>
</dbReference>
<feature type="binding site" evidence="6">
    <location>
        <position position="159"/>
    </location>
    <ligand>
        <name>[4Fe-4S] cluster</name>
        <dbReference type="ChEBI" id="CHEBI:49883"/>
        <label>3</label>
    </ligand>
</feature>
<keyword evidence="4 6" id="KW-0408">Iron</keyword>
<dbReference type="Gene3D" id="3.30.70.20">
    <property type="match status" value="2"/>
</dbReference>
<keyword evidence="1 6" id="KW-0004">4Fe-4S</keyword>
<feature type="binding site" evidence="6">
    <location>
        <position position="46"/>
    </location>
    <ligand>
        <name>[4Fe-4S] cluster</name>
        <dbReference type="ChEBI" id="CHEBI:49883"/>
        <label>1</label>
    </ligand>
</feature>
<keyword evidence="6" id="KW-0963">Cytoplasm</keyword>
<feature type="binding site" evidence="6">
    <location>
        <position position="85"/>
    </location>
    <ligand>
        <name>[4Fe-4S] cluster</name>
        <dbReference type="ChEBI" id="CHEBI:49883"/>
        <label>2</label>
    </ligand>
</feature>
<evidence type="ECO:0000256" key="2">
    <source>
        <dbReference type="ARBA" id="ARBA00022723"/>
    </source>
</evidence>
<feature type="domain" description="4Fe-4S ferredoxin-type" evidence="7">
    <location>
        <begin position="34"/>
        <end position="64"/>
    </location>
</feature>
<name>A0A7X7LZ84_9RHOO</name>
<comment type="similarity">
    <text evidence="6">Belongs to the NapF family.</text>
</comment>
<dbReference type="InterPro" id="IPR017896">
    <property type="entry name" value="4Fe4S_Fe-S-bd"/>
</dbReference>
<dbReference type="InterPro" id="IPR017900">
    <property type="entry name" value="4Fe4S_Fe_S_CS"/>
</dbReference>
<evidence type="ECO:0000313" key="9">
    <source>
        <dbReference type="Proteomes" id="UP000536534"/>
    </source>
</evidence>
<feature type="binding site" evidence="6">
    <location>
        <position position="81"/>
    </location>
    <ligand>
        <name>[4Fe-4S] cluster</name>
        <dbReference type="ChEBI" id="CHEBI:49883"/>
        <label>2</label>
    </ligand>
</feature>
<comment type="subunit">
    <text evidence="6">Interacts with the cytoplasmic NapA precursor.</text>
</comment>
<protein>
    <recommendedName>
        <fullName evidence="6">Ferredoxin-type protein NapF</fullName>
    </recommendedName>
</protein>
<keyword evidence="5 6" id="KW-0411">Iron-sulfur</keyword>
<dbReference type="NCBIfam" id="TIGR00402">
    <property type="entry name" value="napF"/>
    <property type="match status" value="1"/>
</dbReference>
<organism evidence="8 9">
    <name type="scientific">Thauera phenolivorans</name>
    <dbReference type="NCBI Taxonomy" id="1792543"/>
    <lineage>
        <taxon>Bacteria</taxon>
        <taxon>Pseudomonadati</taxon>
        <taxon>Pseudomonadota</taxon>
        <taxon>Betaproteobacteria</taxon>
        <taxon>Rhodocyclales</taxon>
        <taxon>Zoogloeaceae</taxon>
        <taxon>Thauera</taxon>
    </lineage>
</organism>
<gene>
    <name evidence="6 8" type="primary">napF</name>
    <name evidence="8" type="ORF">GX576_14755</name>
</gene>
<evidence type="ECO:0000256" key="3">
    <source>
        <dbReference type="ARBA" id="ARBA00022737"/>
    </source>
</evidence>
<sequence>MNASDTPRVAAARRGFLRGRVHRSEAAPRPPWALAEAAFIERCTRCDHCIDACPSAIIVRMDGGFPGIDFTRGECSLCGDCVARCEAGALVRRAAGDRPWDLVAAIGAACLATRGVECRVCGESCPTGAIRFRPQPGGVARPQLDALECTGCGACVGPCPARAISMLSESRLPTEKET</sequence>
<feature type="domain" description="4Fe-4S ferredoxin-type" evidence="7">
    <location>
        <begin position="66"/>
        <end position="95"/>
    </location>
</feature>
<feature type="binding site" evidence="6">
    <location>
        <position position="49"/>
    </location>
    <ligand>
        <name>[4Fe-4S] cluster</name>
        <dbReference type="ChEBI" id="CHEBI:49883"/>
        <label>1</label>
    </ligand>
</feature>
<comment type="function">
    <text evidence="6">Could be involved in the maturation of NapA, the catalytic subunit of the periplasmic nitrate reductase, before its export into the periplasm.</text>
</comment>
<evidence type="ECO:0000256" key="6">
    <source>
        <dbReference type="HAMAP-Rule" id="MF_02201"/>
    </source>
</evidence>
<feature type="binding site" evidence="6">
    <location>
        <position position="53"/>
    </location>
    <ligand>
        <name>[4Fe-4S] cluster</name>
        <dbReference type="ChEBI" id="CHEBI:49883"/>
        <label>1</label>
    </ligand>
</feature>
<dbReference type="AlphaFoldDB" id="A0A7X7LZ84"/>
<feature type="domain" description="4Fe-4S ferredoxin-type" evidence="7">
    <location>
        <begin position="140"/>
        <end position="169"/>
    </location>
</feature>
<dbReference type="CDD" id="cd10564">
    <property type="entry name" value="NapF_like"/>
    <property type="match status" value="1"/>
</dbReference>
<comment type="cofactor">
    <cofactor evidence="6">
        <name>[4Fe-4S] cluster</name>
        <dbReference type="ChEBI" id="CHEBI:49883"/>
    </cofactor>
</comment>
<dbReference type="SUPFAM" id="SSF54862">
    <property type="entry name" value="4Fe-4S ferredoxins"/>
    <property type="match status" value="1"/>
</dbReference>
<dbReference type="GO" id="GO:0005737">
    <property type="term" value="C:cytoplasm"/>
    <property type="evidence" value="ECO:0007669"/>
    <property type="project" value="UniProtKB-SubCell"/>
</dbReference>
<feature type="binding site" evidence="6">
    <location>
        <position position="149"/>
    </location>
    <ligand>
        <name>[4Fe-4S] cluster</name>
        <dbReference type="ChEBI" id="CHEBI:49883"/>
        <label>3</label>
    </ligand>
</feature>
<keyword evidence="3 6" id="KW-0677">Repeat</keyword>
<dbReference type="PROSITE" id="PS51379">
    <property type="entry name" value="4FE4S_FER_2"/>
    <property type="match status" value="4"/>
</dbReference>
<dbReference type="HAMAP" id="MF_02201">
    <property type="entry name" value="NapF"/>
    <property type="match status" value="1"/>
</dbReference>
<feature type="domain" description="4Fe-4S ferredoxin-type" evidence="7">
    <location>
        <begin position="116"/>
        <end position="135"/>
    </location>
</feature>
<feature type="binding site" evidence="6">
    <location>
        <position position="155"/>
    </location>
    <ligand>
        <name>[4Fe-4S] cluster</name>
        <dbReference type="ChEBI" id="CHEBI:49883"/>
        <label>3</label>
    </ligand>
</feature>
<feature type="binding site" evidence="6">
    <location>
        <position position="152"/>
    </location>
    <ligand>
        <name>[4Fe-4S] cluster</name>
        <dbReference type="ChEBI" id="CHEBI:49883"/>
        <label>3</label>
    </ligand>
</feature>
<keyword evidence="2 6" id="KW-0479">Metal-binding</keyword>
<dbReference type="InterPro" id="IPR004496">
    <property type="entry name" value="NapF"/>
</dbReference>
<comment type="subcellular location">
    <subcellularLocation>
        <location evidence="6">Cytoplasm</location>
    </subcellularLocation>
</comment>
<feature type="binding site" evidence="6">
    <location>
        <position position="75"/>
    </location>
    <ligand>
        <name>[4Fe-4S] cluster</name>
        <dbReference type="ChEBI" id="CHEBI:49883"/>
        <label>2</label>
    </ligand>
</feature>
<dbReference type="PANTHER" id="PTHR43724:SF1">
    <property type="entry name" value="PYRUVATE SYNTHASE SUBUNIT PORD"/>
    <property type="match status" value="1"/>
</dbReference>
<dbReference type="PROSITE" id="PS00198">
    <property type="entry name" value="4FE4S_FER_1"/>
    <property type="match status" value="3"/>
</dbReference>
<dbReference type="Pfam" id="PF12838">
    <property type="entry name" value="Fer4_7"/>
    <property type="match status" value="1"/>
</dbReference>
<dbReference type="GO" id="GO:0051539">
    <property type="term" value="F:4 iron, 4 sulfur cluster binding"/>
    <property type="evidence" value="ECO:0007669"/>
    <property type="project" value="UniProtKB-UniRule"/>
</dbReference>
<reference evidence="8 9" key="1">
    <citation type="journal article" date="2020" name="Biotechnol. Biofuels">
        <title>New insights from the biogas microbiome by comprehensive genome-resolved metagenomics of nearly 1600 species originating from multiple anaerobic digesters.</title>
        <authorList>
            <person name="Campanaro S."/>
            <person name="Treu L."/>
            <person name="Rodriguez-R L.M."/>
            <person name="Kovalovszki A."/>
            <person name="Ziels R.M."/>
            <person name="Maus I."/>
            <person name="Zhu X."/>
            <person name="Kougias P.G."/>
            <person name="Basile A."/>
            <person name="Luo G."/>
            <person name="Schluter A."/>
            <person name="Konstantinidis K.T."/>
            <person name="Angelidaki I."/>
        </authorList>
    </citation>
    <scope>NUCLEOTIDE SEQUENCE [LARGE SCALE GENOMIC DNA]</scope>
    <source>
        <strain evidence="8">AS06rmzACSIP_256</strain>
    </source>
</reference>
<evidence type="ECO:0000256" key="1">
    <source>
        <dbReference type="ARBA" id="ARBA00022485"/>
    </source>
</evidence>
<comment type="caution">
    <text evidence="8">The sequence shown here is derived from an EMBL/GenBank/DDBJ whole genome shotgun (WGS) entry which is preliminary data.</text>
</comment>
<feature type="binding site" evidence="6">
    <location>
        <position position="43"/>
    </location>
    <ligand>
        <name>[4Fe-4S] cluster</name>
        <dbReference type="ChEBI" id="CHEBI:49883"/>
        <label>1</label>
    </ligand>
</feature>